<dbReference type="EMBL" id="JAKRKC020000003">
    <property type="protein sequence ID" value="MCK2221230.1"/>
    <property type="molecule type" value="Genomic_DNA"/>
</dbReference>
<evidence type="ECO:0000256" key="1">
    <source>
        <dbReference type="ARBA" id="ARBA00022759"/>
    </source>
</evidence>
<protein>
    <submittedName>
        <fullName evidence="3">MBL fold metallo-hydrolase</fullName>
    </submittedName>
</protein>
<dbReference type="RefSeq" id="WP_242375590.1">
    <property type="nucleotide sequence ID" value="NZ_JAKRKC020000003.1"/>
</dbReference>
<accession>A0ABT0G9F4</accession>
<name>A0ABT0G9F4_9ACTN</name>
<dbReference type="PANTHER" id="PTHR46018:SF2">
    <property type="entry name" value="ZINC PHOSPHODIESTERASE ELAC PROTEIN 1"/>
    <property type="match status" value="1"/>
</dbReference>
<organism evidence="3 4">
    <name type="scientific">Actinomadura luzonensis</name>
    <dbReference type="NCBI Taxonomy" id="2805427"/>
    <lineage>
        <taxon>Bacteria</taxon>
        <taxon>Bacillati</taxon>
        <taxon>Actinomycetota</taxon>
        <taxon>Actinomycetes</taxon>
        <taxon>Streptosporangiales</taxon>
        <taxon>Thermomonosporaceae</taxon>
        <taxon>Actinomadura</taxon>
    </lineage>
</organism>
<proteinExistence type="predicted"/>
<sequence>MSKVTFLGTGNFCGVERYWNGFVLDDHILVEPSPTVVPHLRRCGIDVAGIDVVAISHFHADHTFGWPFLLLELLHRHRATPVHVVGPPGVARFLERMMDVAGVLGIHEEAHEKLDLRYVEVDCGRQEAGPLRFRAVEVDHVAHLDCYGYVFEREGGLTVGYSGDTRPGAGLDALAAASDTLILECNGPHHPAAGHMDVEHVEALRRRFPDVPFVLTHLGPEVEAGHIERCVVPEDFQTVEI</sequence>
<dbReference type="Gene3D" id="3.60.15.10">
    <property type="entry name" value="Ribonuclease Z/Hydroxyacylglutathione hydrolase-like"/>
    <property type="match status" value="1"/>
</dbReference>
<keyword evidence="1" id="KW-0540">Nuclease</keyword>
<dbReference type="Proteomes" id="UP001317259">
    <property type="component" value="Unassembled WGS sequence"/>
</dbReference>
<dbReference type="SUPFAM" id="SSF56281">
    <property type="entry name" value="Metallo-hydrolase/oxidoreductase"/>
    <property type="match status" value="1"/>
</dbReference>
<dbReference type="Pfam" id="PF12706">
    <property type="entry name" value="Lactamase_B_2"/>
    <property type="match status" value="1"/>
</dbReference>
<gene>
    <name evidence="3" type="ORF">MF672_046630</name>
</gene>
<comment type="caution">
    <text evidence="3">The sequence shown here is derived from an EMBL/GenBank/DDBJ whole genome shotgun (WGS) entry which is preliminary data.</text>
</comment>
<dbReference type="InterPro" id="IPR036866">
    <property type="entry name" value="RibonucZ/Hydroxyglut_hydro"/>
</dbReference>
<keyword evidence="1" id="KW-0378">Hydrolase</keyword>
<evidence type="ECO:0000259" key="2">
    <source>
        <dbReference type="Pfam" id="PF12706"/>
    </source>
</evidence>
<keyword evidence="1" id="KW-0255">Endonuclease</keyword>
<feature type="domain" description="Metallo-beta-lactamase" evidence="2">
    <location>
        <begin position="28"/>
        <end position="217"/>
    </location>
</feature>
<evidence type="ECO:0000313" key="4">
    <source>
        <dbReference type="Proteomes" id="UP001317259"/>
    </source>
</evidence>
<dbReference type="PANTHER" id="PTHR46018">
    <property type="entry name" value="ZINC PHOSPHODIESTERASE ELAC PROTEIN 1"/>
    <property type="match status" value="1"/>
</dbReference>
<reference evidence="3 4" key="1">
    <citation type="submission" date="2022-04" db="EMBL/GenBank/DDBJ databases">
        <title>Genome draft of Actinomadura sp. ATCC 31491.</title>
        <authorList>
            <person name="Shi X."/>
            <person name="Du Y."/>
        </authorList>
    </citation>
    <scope>NUCLEOTIDE SEQUENCE [LARGE SCALE GENOMIC DNA]</scope>
    <source>
        <strain evidence="3 4">ATCC 31491</strain>
    </source>
</reference>
<evidence type="ECO:0000313" key="3">
    <source>
        <dbReference type="EMBL" id="MCK2221230.1"/>
    </source>
</evidence>
<keyword evidence="4" id="KW-1185">Reference proteome</keyword>
<dbReference type="InterPro" id="IPR001279">
    <property type="entry name" value="Metallo-B-lactamas"/>
</dbReference>